<dbReference type="STRING" id="661478.OP10G_0438"/>
<sequence>MVASAESWEGLRALWIGIKRVLAMFLMGIFGAVVGGFTMAVATFYCYGIGMFLGFPVGLVGGVAMGYRMAPRDTAIVFVGAAAAIPPVLWMGKGQEWDSLSTTFLALTSYSIAGLILLVGVKKFFDARSRSWLAKLLSITFAAATFGWFLWRIYRQ</sequence>
<feature type="transmembrane region" description="Helical" evidence="1">
    <location>
        <begin position="47"/>
        <end position="67"/>
    </location>
</feature>
<accession>A0A068NJX2</accession>
<dbReference type="HOGENOM" id="CLU_1683948_0_0_0"/>
<evidence type="ECO:0000256" key="1">
    <source>
        <dbReference type="SAM" id="Phobius"/>
    </source>
</evidence>
<dbReference type="OrthoDB" id="9978691at2"/>
<protein>
    <submittedName>
        <fullName evidence="2">Uncharacterized protein</fullName>
    </submittedName>
</protein>
<evidence type="ECO:0000313" key="2">
    <source>
        <dbReference type="EMBL" id="AIE83806.1"/>
    </source>
</evidence>
<feature type="transmembrane region" description="Helical" evidence="1">
    <location>
        <begin position="21"/>
        <end position="41"/>
    </location>
</feature>
<gene>
    <name evidence="2" type="ORF">OP10G_0438</name>
</gene>
<keyword evidence="1" id="KW-0812">Transmembrane</keyword>
<dbReference type="EMBL" id="CP007139">
    <property type="protein sequence ID" value="AIE83806.1"/>
    <property type="molecule type" value="Genomic_DNA"/>
</dbReference>
<keyword evidence="1" id="KW-0472">Membrane</keyword>
<evidence type="ECO:0000313" key="3">
    <source>
        <dbReference type="Proteomes" id="UP000027982"/>
    </source>
</evidence>
<dbReference type="Proteomes" id="UP000027982">
    <property type="component" value="Chromosome"/>
</dbReference>
<keyword evidence="1" id="KW-1133">Transmembrane helix</keyword>
<dbReference type="RefSeq" id="WP_144240952.1">
    <property type="nucleotide sequence ID" value="NZ_CP007139.1"/>
</dbReference>
<dbReference type="AlphaFoldDB" id="A0A068NJX2"/>
<organism evidence="2 3">
    <name type="scientific">Fimbriimonas ginsengisoli Gsoil 348</name>
    <dbReference type="NCBI Taxonomy" id="661478"/>
    <lineage>
        <taxon>Bacteria</taxon>
        <taxon>Bacillati</taxon>
        <taxon>Armatimonadota</taxon>
        <taxon>Fimbriimonadia</taxon>
        <taxon>Fimbriimonadales</taxon>
        <taxon>Fimbriimonadaceae</taxon>
        <taxon>Fimbriimonas</taxon>
    </lineage>
</organism>
<feature type="transmembrane region" description="Helical" evidence="1">
    <location>
        <begin position="104"/>
        <end position="121"/>
    </location>
</feature>
<keyword evidence="3" id="KW-1185">Reference proteome</keyword>
<reference evidence="2 3" key="1">
    <citation type="journal article" date="2014" name="PLoS ONE">
        <title>The first complete genome sequence of the class fimbriimonadia in the phylum armatimonadetes.</title>
        <authorList>
            <person name="Hu Z.Y."/>
            <person name="Wang Y.Z."/>
            <person name="Im W.T."/>
            <person name="Wang S.Y."/>
            <person name="Zhao G.P."/>
            <person name="Zheng H.J."/>
            <person name="Quan Z.X."/>
        </authorList>
    </citation>
    <scope>NUCLEOTIDE SEQUENCE [LARGE SCALE GENOMIC DNA]</scope>
    <source>
        <strain evidence="2">Gsoil 348</strain>
    </source>
</reference>
<feature type="transmembrane region" description="Helical" evidence="1">
    <location>
        <begin position="133"/>
        <end position="154"/>
    </location>
</feature>
<feature type="transmembrane region" description="Helical" evidence="1">
    <location>
        <begin position="74"/>
        <end position="92"/>
    </location>
</feature>
<name>A0A068NJX2_FIMGI</name>
<dbReference type="KEGG" id="fgi:OP10G_0438"/>
<proteinExistence type="predicted"/>